<gene>
    <name evidence="4" type="ORF">CUR37_09680</name>
</gene>
<dbReference type="Proteomes" id="UP000234349">
    <property type="component" value="Unassembled WGS sequence"/>
</dbReference>
<feature type="compositionally biased region" description="Basic and acidic residues" evidence="1">
    <location>
        <begin position="159"/>
        <end position="179"/>
    </location>
</feature>
<feature type="transmembrane region" description="Helical" evidence="2">
    <location>
        <begin position="41"/>
        <end position="58"/>
    </location>
</feature>
<evidence type="ECO:0000256" key="1">
    <source>
        <dbReference type="SAM" id="MobiDB-lite"/>
    </source>
</evidence>
<keyword evidence="2" id="KW-0812">Transmembrane</keyword>
<reference evidence="4 5" key="1">
    <citation type="submission" date="2016-09" db="EMBL/GenBank/DDBJ databases">
        <authorList>
            <person name="Inglin R.C."/>
        </authorList>
    </citation>
    <scope>NUCLEOTIDE SEQUENCE [LARGE SCALE GENOMIC DNA]</scope>
    <source>
        <strain evidence="4 5">RI-517</strain>
    </source>
</reference>
<accession>A0AAX0V8B5</accession>
<evidence type="ECO:0000256" key="2">
    <source>
        <dbReference type="SAM" id="Phobius"/>
    </source>
</evidence>
<protein>
    <recommendedName>
        <fullName evidence="3">Pesticidal crystal protein Cry1Aa domain-containing protein</fullName>
    </recommendedName>
</protein>
<dbReference type="InterPro" id="IPR054544">
    <property type="entry name" value="Pest_crys_Cry1Aa_dom-IV"/>
</dbReference>
<keyword evidence="2" id="KW-0472">Membrane</keyword>
<proteinExistence type="predicted"/>
<feature type="transmembrane region" description="Helical" evidence="2">
    <location>
        <begin position="6"/>
        <end position="21"/>
    </location>
</feature>
<keyword evidence="2" id="KW-1133">Transmembrane helix</keyword>
<evidence type="ECO:0000313" key="5">
    <source>
        <dbReference type="Proteomes" id="UP000234349"/>
    </source>
</evidence>
<evidence type="ECO:0000259" key="3">
    <source>
        <dbReference type="Pfam" id="PF18449"/>
    </source>
</evidence>
<name>A0AAX0V8B5_LATSK</name>
<comment type="caution">
    <text evidence="4">The sequence shown here is derived from an EMBL/GenBank/DDBJ whole genome shotgun (WGS) entry which is preliminary data.</text>
</comment>
<dbReference type="EMBL" id="MKGH01000056">
    <property type="protein sequence ID" value="PKX76140.1"/>
    <property type="molecule type" value="Genomic_DNA"/>
</dbReference>
<feature type="region of interest" description="Disordered" evidence="1">
    <location>
        <begin position="148"/>
        <end position="215"/>
    </location>
</feature>
<organism evidence="4 5">
    <name type="scientific">Latilactobacillus sakei</name>
    <name type="common">Lactobacillus sakei</name>
    <dbReference type="NCBI Taxonomy" id="1599"/>
    <lineage>
        <taxon>Bacteria</taxon>
        <taxon>Bacillati</taxon>
        <taxon>Bacillota</taxon>
        <taxon>Bacilli</taxon>
        <taxon>Lactobacillales</taxon>
        <taxon>Lactobacillaceae</taxon>
        <taxon>Latilactobacillus</taxon>
    </lineage>
</organism>
<dbReference type="RefSeq" id="WP_076632513.1">
    <property type="nucleotide sequence ID" value="NZ_CP016465.1"/>
</dbReference>
<feature type="compositionally biased region" description="Low complexity" evidence="1">
    <location>
        <begin position="196"/>
        <end position="215"/>
    </location>
</feature>
<feature type="compositionally biased region" description="Polar residues" evidence="1">
    <location>
        <begin position="185"/>
        <end position="195"/>
    </location>
</feature>
<dbReference type="Pfam" id="PF18449">
    <property type="entry name" value="Endotoxin_C2"/>
    <property type="match status" value="1"/>
</dbReference>
<dbReference type="AlphaFoldDB" id="A0AAX0V8B5"/>
<feature type="compositionally biased region" description="Low complexity" evidence="1">
    <location>
        <begin position="148"/>
        <end position="158"/>
    </location>
</feature>
<evidence type="ECO:0000313" key="4">
    <source>
        <dbReference type="EMBL" id="PKX76140.1"/>
    </source>
</evidence>
<feature type="domain" description="Pesticidal crystal protein Cry1Aa" evidence="3">
    <location>
        <begin position="78"/>
        <end position="138"/>
    </location>
</feature>
<sequence>MSNFFALLLVISFFALPYYGIKRYMTKKKNPEVYAKIKKRIWYALIIFVISFIGVGAPQPAAAKTKAPQHDKVSTVDNKLTAAKSAVNALFTNSKHTKLKQDVTKHDITAADKQVKQLKDSKTKKQLQTSITTASDLLKKAEKEAALATSKSESARAASKSEPKAQKESEERAEKESSEKLAASISNSESVSGVQAASTSARQASEQAASSAASESIRIANERLLELQVNQLNEQQQLPPKVHKQQALIQLPIKV</sequence>